<dbReference type="CDD" id="cd02696">
    <property type="entry name" value="MurNAc-LAA"/>
    <property type="match status" value="1"/>
</dbReference>
<keyword evidence="3" id="KW-0732">Signal</keyword>
<dbReference type="InterPro" id="IPR003961">
    <property type="entry name" value="FN3_dom"/>
</dbReference>
<evidence type="ECO:0000259" key="4">
    <source>
        <dbReference type="PROSITE" id="PS50853"/>
    </source>
</evidence>
<feature type="domain" description="Fibronectin type-III" evidence="4">
    <location>
        <begin position="744"/>
        <end position="835"/>
    </location>
</feature>
<evidence type="ECO:0000313" key="6">
    <source>
        <dbReference type="Proteomes" id="UP001454489"/>
    </source>
</evidence>
<dbReference type="GO" id="GO:0008745">
    <property type="term" value="F:N-acetylmuramoyl-L-alanine amidase activity"/>
    <property type="evidence" value="ECO:0007669"/>
    <property type="project" value="UniProtKB-EC"/>
</dbReference>
<dbReference type="SMART" id="SM00060">
    <property type="entry name" value="FN3"/>
    <property type="match status" value="6"/>
</dbReference>
<feature type="compositionally biased region" description="Polar residues" evidence="2">
    <location>
        <begin position="70"/>
        <end position="90"/>
    </location>
</feature>
<evidence type="ECO:0000313" key="5">
    <source>
        <dbReference type="EMBL" id="MEQ2557931.1"/>
    </source>
</evidence>
<feature type="domain" description="Fibronectin type-III" evidence="4">
    <location>
        <begin position="561"/>
        <end position="653"/>
    </location>
</feature>
<dbReference type="SUPFAM" id="SSF49265">
    <property type="entry name" value="Fibronectin type III"/>
    <property type="match status" value="4"/>
</dbReference>
<comment type="caution">
    <text evidence="5">The sequence shown here is derived from an EMBL/GenBank/DDBJ whole genome shotgun (WGS) entry which is preliminary data.</text>
</comment>
<dbReference type="SUPFAM" id="SSF53187">
    <property type="entry name" value="Zn-dependent exopeptidases"/>
    <property type="match status" value="1"/>
</dbReference>
<feature type="region of interest" description="Disordered" evidence="2">
    <location>
        <begin position="33"/>
        <end position="90"/>
    </location>
</feature>
<dbReference type="Proteomes" id="UP001454489">
    <property type="component" value="Unassembled WGS sequence"/>
</dbReference>
<feature type="compositionally biased region" description="Basic and acidic residues" evidence="2">
    <location>
        <begin position="41"/>
        <end position="52"/>
    </location>
</feature>
<dbReference type="SMART" id="SM00646">
    <property type="entry name" value="Ami_3"/>
    <property type="match status" value="1"/>
</dbReference>
<dbReference type="EC" id="3.5.1.28" evidence="5"/>
<feature type="chain" id="PRO_5046986256" evidence="3">
    <location>
        <begin position="27"/>
        <end position="1281"/>
    </location>
</feature>
<dbReference type="EMBL" id="JBBMEX010000008">
    <property type="protein sequence ID" value="MEQ2557931.1"/>
    <property type="molecule type" value="Genomic_DNA"/>
</dbReference>
<dbReference type="RefSeq" id="WP_353530926.1">
    <property type="nucleotide sequence ID" value="NZ_JBBMEX010000008.1"/>
</dbReference>
<name>A0ABV1HDZ0_9FIRM</name>
<gene>
    <name evidence="5" type="ORF">WMO43_08625</name>
</gene>
<keyword evidence="1 5" id="KW-0378">Hydrolase</keyword>
<proteinExistence type="predicted"/>
<dbReference type="Gene3D" id="2.60.40.10">
    <property type="entry name" value="Immunoglobulins"/>
    <property type="match status" value="7"/>
</dbReference>
<dbReference type="PROSITE" id="PS50853">
    <property type="entry name" value="FN3"/>
    <property type="match status" value="3"/>
</dbReference>
<evidence type="ECO:0000256" key="3">
    <source>
        <dbReference type="SAM" id="SignalP"/>
    </source>
</evidence>
<dbReference type="PANTHER" id="PTHR30404">
    <property type="entry name" value="N-ACETYLMURAMOYL-L-ALANINE AMIDASE"/>
    <property type="match status" value="1"/>
</dbReference>
<sequence>MRMKRFLAGFLCLCMVGTMDMPYVQAAAVAAKSEPVAQESAKQDAEDAKPSEDVENQDNDQRSEAAKQTEVVTDTQAAEQAESAGSTENKTEQTALLNYALIDQPTVEMPGTQNVLLSIGDEHTVIEKAVLDYVNETTGKAYQVQAATISQDAMLFTMEFPEGSEAGAYRLVGVTYQINGTEQTLLFQDAGMDMRFGVNTTVENNPDSVVVEEPSANVDVVTMDENGNTESAESIGDAIQNAQLETPATNSSDEVAAMGAGKNIVVVLDPGHDDTHAGARRNGLEEEDLTLKIAQYCKAELSQYQGVTVYMTRESGACANGGGAVTSTECNAKRVEYAQSVGANVYVSMHINAGGGNGAEIFYPNQNYRSDLGTTGHDLAQQILNKILELGIGEHGQGLKIRNSEDNTLYPDGSLADYLGVIRRSKLAGIPAILIEHAYIDTSDANYLNSDEKLRRFGVADATGIANYYGLSKNTTTPVITSIRPKGANVLRINWRANDSQGYEVYRSTRQDGGYKKVATVTGKTYSDPNRIEGKTYYYKVRSILAANQYSNYSDVKTGVPLGNVKALYVKSRTSGGVTVKWEKAAGATKYTVTRKQSGAASYQQIGTTGDKDYFVDTTAQAGVKYSYKIKPVNALGYGGYGNAVSGVSMKQPTISYVKSVKAGQLKVAWKSVTGAGYYQVYRSTSKNGTYKKIKETTSLSYTDKNRTEGKKYYYKVRAVKKVADKVYSYSTYSSQKSARNLKTPVISSVTSYSGEKLKVKWGKVTGASYYQLYRSTSKNGTYSYVATVKGKEYTDSSLKTGKSYYYKVRAVNKTGRVKGYSSYSKVVSGSTLQTASINKVYSYTSTQIKLQIKTVKGASGYQIYRSTSKNGNYQKVAETSSATYLDKKRSAGKTYYYKVRAIKKQKSGTGYGSFSGIKSCRALKKSGITSVRSASSTKLEIQWNAVNGANRYELYRSTKKNGSYKKIKSTSATSYTDTNRTEGKTYYYKVRAYQLSGTVSGKSSLSSVKSGKTLKKVQGAMAVIEGDKALVRWCGVSGATQYQIKRSTAKNSGYQVVATVSGTQYRDSKVSSVGTTYYYQIRAIKTSGNGKNYGSYSDVATLSMGYKIMGASTVNAAQMAAYYRSSGKTFPADIYASKGAANIDEFCKIVVEEATAEGVRAEVLFAQICLETGFLQFGGDVQATQCNFGGLGATGGGVAGNVFPDVRTGIRAQVQHLKAYASTEPLKQTCVDERFKYVARGCAPYVEWLGIPDNPTGKGWAAAQGYGYNLLRIIGLMKKY</sequence>
<dbReference type="Gene3D" id="3.40.630.40">
    <property type="entry name" value="Zn-dependent exopeptidases"/>
    <property type="match status" value="1"/>
</dbReference>
<accession>A0ABV1HDZ0</accession>
<dbReference type="InterPro" id="IPR050695">
    <property type="entry name" value="N-acetylmuramoyl_amidase_3"/>
</dbReference>
<feature type="domain" description="Fibronectin type-III" evidence="4">
    <location>
        <begin position="925"/>
        <end position="1014"/>
    </location>
</feature>
<protein>
    <submittedName>
        <fullName evidence="5">N-acetylmuramoyl-L-alanine amidase</fullName>
        <ecNumber evidence="5">3.5.1.28</ecNumber>
    </submittedName>
</protein>
<dbReference type="InterPro" id="IPR036116">
    <property type="entry name" value="FN3_sf"/>
</dbReference>
<feature type="signal peptide" evidence="3">
    <location>
        <begin position="1"/>
        <end position="26"/>
    </location>
</feature>
<dbReference type="CDD" id="cd00063">
    <property type="entry name" value="FN3"/>
    <property type="match status" value="3"/>
</dbReference>
<organism evidence="5 6">
    <name type="scientific">Maccoyibacter intestinihominis</name>
    <dbReference type="NCBI Taxonomy" id="3133499"/>
    <lineage>
        <taxon>Bacteria</taxon>
        <taxon>Bacillati</taxon>
        <taxon>Bacillota</taxon>
        <taxon>Clostridia</taxon>
        <taxon>Lachnospirales</taxon>
        <taxon>Lachnospiraceae</taxon>
        <taxon>Maccoyibacter</taxon>
    </lineage>
</organism>
<dbReference type="InterPro" id="IPR002508">
    <property type="entry name" value="MurNAc-LAA_cat"/>
</dbReference>
<dbReference type="PANTHER" id="PTHR30404:SF0">
    <property type="entry name" value="N-ACETYLMURAMOYL-L-ALANINE AMIDASE AMIC"/>
    <property type="match status" value="1"/>
</dbReference>
<dbReference type="InterPro" id="IPR013783">
    <property type="entry name" value="Ig-like_fold"/>
</dbReference>
<evidence type="ECO:0000256" key="2">
    <source>
        <dbReference type="SAM" id="MobiDB-lite"/>
    </source>
</evidence>
<dbReference type="Pfam" id="PF01520">
    <property type="entry name" value="Amidase_3"/>
    <property type="match status" value="1"/>
</dbReference>
<reference evidence="5 6" key="1">
    <citation type="submission" date="2024-03" db="EMBL/GenBank/DDBJ databases">
        <title>Human intestinal bacterial collection.</title>
        <authorList>
            <person name="Pauvert C."/>
            <person name="Hitch T.C.A."/>
            <person name="Clavel T."/>
        </authorList>
    </citation>
    <scope>NUCLEOTIDE SEQUENCE [LARGE SCALE GENOMIC DNA]</scope>
    <source>
        <strain evidence="5 6">CLA-AA-H185</strain>
    </source>
</reference>
<keyword evidence="6" id="KW-1185">Reference proteome</keyword>
<evidence type="ECO:0000256" key="1">
    <source>
        <dbReference type="ARBA" id="ARBA00022801"/>
    </source>
</evidence>